<keyword evidence="9 23" id="KW-1133">Transmembrane helix</keyword>
<name>A0A452TG67_URSMA</name>
<organism evidence="25">
    <name type="scientific">Ursus maritimus</name>
    <name type="common">Polar bear</name>
    <name type="synonym">Thalarctos maritimus</name>
    <dbReference type="NCBI Taxonomy" id="29073"/>
    <lineage>
        <taxon>Eukaryota</taxon>
        <taxon>Metazoa</taxon>
        <taxon>Chordata</taxon>
        <taxon>Craniata</taxon>
        <taxon>Vertebrata</taxon>
        <taxon>Euteleostomi</taxon>
        <taxon>Mammalia</taxon>
        <taxon>Eutheria</taxon>
        <taxon>Laurasiatheria</taxon>
        <taxon>Carnivora</taxon>
        <taxon>Caniformia</taxon>
        <taxon>Ursidae</taxon>
        <taxon>Ursus</taxon>
    </lineage>
</organism>
<feature type="transmembrane region" description="Helical" evidence="23">
    <location>
        <begin position="94"/>
        <end position="113"/>
    </location>
</feature>
<comment type="subcellular location">
    <subcellularLocation>
        <location evidence="1 23">Endoplasmic reticulum membrane</location>
        <topology evidence="1 23">Multi-pass membrane protein</topology>
    </subcellularLocation>
</comment>
<evidence type="ECO:0000256" key="2">
    <source>
        <dbReference type="ARBA" id="ARBA00004916"/>
    </source>
</evidence>
<dbReference type="InterPro" id="IPR004277">
    <property type="entry name" value="PSS"/>
</dbReference>
<feature type="transmembrane region" description="Helical" evidence="23">
    <location>
        <begin position="125"/>
        <end position="145"/>
    </location>
</feature>
<comment type="catalytic activity">
    <reaction evidence="17">
        <text>1-(1Z-octadecenyl)-2-(9Z-octadecenoyl)-sn-glycero-3-phosphoethanolamine + L-serine = 1-(1Z-octadecenyl)-2-(9Z-octadecenoyl)-sn-glycero-3-phospho-L-serine + ethanolamine</text>
        <dbReference type="Rhea" id="RHEA:41600"/>
        <dbReference type="ChEBI" id="CHEBI:33384"/>
        <dbReference type="ChEBI" id="CHEBI:57603"/>
        <dbReference type="ChEBI" id="CHEBI:78340"/>
        <dbReference type="ChEBI" id="CHEBI:78341"/>
    </reaction>
    <physiologicalReaction direction="left-to-right" evidence="17">
        <dbReference type="Rhea" id="RHEA:41601"/>
    </physiologicalReaction>
</comment>
<comment type="pathway">
    <text evidence="2 23">Phospholipid metabolism; phosphatidylserine biosynthesis.</text>
</comment>
<keyword evidence="12 23" id="KW-0594">Phospholipid biosynthesis</keyword>
<feature type="region of interest" description="Disordered" evidence="24">
    <location>
        <begin position="272"/>
        <end position="304"/>
    </location>
</feature>
<evidence type="ECO:0000256" key="16">
    <source>
        <dbReference type="ARBA" id="ARBA00035833"/>
    </source>
</evidence>
<evidence type="ECO:0000256" key="5">
    <source>
        <dbReference type="ARBA" id="ARBA00022516"/>
    </source>
</evidence>
<evidence type="ECO:0000256" key="12">
    <source>
        <dbReference type="ARBA" id="ARBA00023209"/>
    </source>
</evidence>
<evidence type="ECO:0000256" key="7">
    <source>
        <dbReference type="ARBA" id="ARBA00022692"/>
    </source>
</evidence>
<keyword evidence="5 23" id="KW-0444">Lipid biosynthesis</keyword>
<feature type="compositionally biased region" description="Polar residues" evidence="24">
    <location>
        <begin position="528"/>
        <end position="545"/>
    </location>
</feature>
<evidence type="ECO:0000256" key="21">
    <source>
        <dbReference type="ARBA" id="ARBA00036644"/>
    </source>
</evidence>
<evidence type="ECO:0000256" key="3">
    <source>
        <dbReference type="ARBA" id="ARBA00005189"/>
    </source>
</evidence>
<dbReference type="PANTHER" id="PTHR15362:SF7">
    <property type="entry name" value="PHOSPHATIDYLSERINE SYNTHASE 2"/>
    <property type="match status" value="1"/>
</dbReference>
<dbReference type="Ensembl" id="ENSUMAT00000008457.1">
    <property type="protein sequence ID" value="ENSUMAP00000007045.1"/>
    <property type="gene ID" value="ENSUMAG00000005458.1"/>
</dbReference>
<evidence type="ECO:0000256" key="19">
    <source>
        <dbReference type="ARBA" id="ARBA00036428"/>
    </source>
</evidence>
<feature type="region of interest" description="Disordered" evidence="24">
    <location>
        <begin position="385"/>
        <end position="406"/>
    </location>
</feature>
<evidence type="ECO:0000256" key="11">
    <source>
        <dbReference type="ARBA" id="ARBA00023136"/>
    </source>
</evidence>
<dbReference type="PANTHER" id="PTHR15362">
    <property type="entry name" value="PHOSPHATIDYLINOSITOL SYNTHASE"/>
    <property type="match status" value="1"/>
</dbReference>
<comment type="catalytic activity">
    <reaction evidence="18">
        <text>1-octadecanoyl-2-(5Z,8Z,11Z,14Z)-eicosatetraenoyl-sn-glycero-3-phosphoethanolamine + L-serine = 1-octadecanoyl-2-(5Z,8Z,11Z,14Z)-eicosatetraenoyl-sn-glycero-3-phosphoserine + ethanolamine</text>
        <dbReference type="Rhea" id="RHEA:41500"/>
        <dbReference type="ChEBI" id="CHEBI:33384"/>
        <dbReference type="ChEBI" id="CHEBI:57603"/>
        <dbReference type="ChEBI" id="CHEBI:78268"/>
        <dbReference type="ChEBI" id="CHEBI:78269"/>
    </reaction>
    <physiologicalReaction direction="left-to-right" evidence="18">
        <dbReference type="Rhea" id="RHEA:41501"/>
    </physiologicalReaction>
</comment>
<comment type="catalytic activity">
    <reaction evidence="14">
        <text>a 1,2-diacyl-sn-glycero-3-phosphoethanolamine + L-serine = a 1,2-diacyl-sn-glycero-3-phospho-L-serine + ethanolamine</text>
        <dbReference type="Rhea" id="RHEA:27606"/>
        <dbReference type="ChEBI" id="CHEBI:33384"/>
        <dbReference type="ChEBI" id="CHEBI:57262"/>
        <dbReference type="ChEBI" id="CHEBI:57603"/>
        <dbReference type="ChEBI" id="CHEBI:64612"/>
        <dbReference type="EC" id="2.7.8.29"/>
    </reaction>
    <physiologicalReaction direction="left-to-right" evidence="14">
        <dbReference type="Rhea" id="RHEA:27607"/>
    </physiologicalReaction>
</comment>
<evidence type="ECO:0000256" key="17">
    <source>
        <dbReference type="ARBA" id="ARBA00035875"/>
    </source>
</evidence>
<comment type="catalytic activity">
    <reaction evidence="15">
        <text>1-hexadecanoyl-2-(9Z-octadecenoyl)-sn-glycero-3-phosphoethanolamine + L-serine = 1-hexadecanoyl-2-(9Z-octadecenoyl)-sn-glycero-3-phospho-L-serine + ethanolamine</text>
        <dbReference type="Rhea" id="RHEA:41484"/>
        <dbReference type="ChEBI" id="CHEBI:33384"/>
        <dbReference type="ChEBI" id="CHEBI:57603"/>
        <dbReference type="ChEBI" id="CHEBI:73007"/>
        <dbReference type="ChEBI" id="CHEBI:75029"/>
    </reaction>
    <physiologicalReaction direction="left-to-right" evidence="15">
        <dbReference type="Rhea" id="RHEA:41485"/>
    </physiologicalReaction>
</comment>
<evidence type="ECO:0000313" key="25">
    <source>
        <dbReference type="Ensembl" id="ENSUMAP00000007045"/>
    </source>
</evidence>
<keyword evidence="8 23" id="KW-0256">Endoplasmic reticulum</keyword>
<dbReference type="GO" id="GO:0006659">
    <property type="term" value="P:phosphatidylserine biosynthetic process"/>
    <property type="evidence" value="ECO:0007669"/>
    <property type="project" value="UniProtKB-UniRule"/>
</dbReference>
<dbReference type="EC" id="2.7.8.29" evidence="23"/>
<evidence type="ECO:0000256" key="20">
    <source>
        <dbReference type="ARBA" id="ARBA00036623"/>
    </source>
</evidence>
<dbReference type="GO" id="GO:0106245">
    <property type="term" value="F:L-serine-phosphatidylethanolamine phosphatidyltransferase activity"/>
    <property type="evidence" value="ECO:0007669"/>
    <property type="project" value="UniProtKB-UniRule"/>
</dbReference>
<protein>
    <recommendedName>
        <fullName evidence="23">Phosphatidylserine synthase</fullName>
        <ecNumber evidence="23">2.7.8.29</ecNumber>
    </recommendedName>
    <alternativeName>
        <fullName evidence="23">Serine-exchange enzyme</fullName>
    </alternativeName>
</protein>
<keyword evidence="6 23" id="KW-0808">Transferase</keyword>
<comment type="catalytic activity">
    <reaction evidence="21">
        <text>1-octadecanoyl-2-(9Z-octadecenoyl)-sn-glycero-3-phosphoethanolamine + L-serine = 1-octadecanoyl-2-(9Z-octadecenoyl)-sn-glycero-3-phospho-L-serine + ethanolamine</text>
        <dbReference type="Rhea" id="RHEA:40795"/>
        <dbReference type="ChEBI" id="CHEBI:33384"/>
        <dbReference type="ChEBI" id="CHEBI:57603"/>
        <dbReference type="ChEBI" id="CHEBI:75038"/>
        <dbReference type="ChEBI" id="CHEBI:78260"/>
    </reaction>
    <physiologicalReaction direction="left-to-right" evidence="21">
        <dbReference type="Rhea" id="RHEA:40796"/>
    </physiologicalReaction>
</comment>
<reference evidence="25" key="1">
    <citation type="submission" date="2019-03" db="UniProtKB">
        <authorList>
            <consortium name="Ensembl"/>
        </authorList>
    </citation>
    <scope>IDENTIFICATION</scope>
</reference>
<evidence type="ECO:0000256" key="18">
    <source>
        <dbReference type="ARBA" id="ARBA00035955"/>
    </source>
</evidence>
<comment type="catalytic activity">
    <reaction evidence="16">
        <text>1-hexadecanoyl-2-(4Z,7Z,10Z,13Z,16Z,19Z-docosahexaenoyl)-sn-glycero-3-phosphoethanolamine + L-serine = 1-hexadecanoyl-2-(4Z,7Z,10Z,13Z,16Z,19Z-docosahexaenoyl)-sn-glycero-3-phosphoserine + ethanolamine</text>
        <dbReference type="Rhea" id="RHEA:41488"/>
        <dbReference type="ChEBI" id="CHEBI:33384"/>
        <dbReference type="ChEBI" id="CHEBI:57603"/>
        <dbReference type="ChEBI" id="CHEBI:78261"/>
        <dbReference type="ChEBI" id="CHEBI:78262"/>
    </reaction>
    <physiologicalReaction direction="left-to-right" evidence="16">
        <dbReference type="Rhea" id="RHEA:41489"/>
    </physiologicalReaction>
</comment>
<sequence>MSLCLCKEKCESGKRKLYSEKSEESTGHGLSNGLKIRINGVLSLLDAALGLPSSATSCLLKVRAHTLTVLFILTCVLGYVTLLEETPRDTAYNTKRGIVASILVFLCFGVTQAKDGPFSRPHPAYWRFWLCVSVVYELFLIFILFQTVQDGRQFLKYVDPRLGVPLPERDYGGNCLIYDAHNESDPFHNVWDKLDGFVPAHFLGWYLKTLMIRDWWMCTIVSVMFEFLEYSLEHQLPNFSECWWDHWIMDVLVCNGLGIYCGMKTLEKGPHAPEPLAKAHPQLPASPQFPGPSKEAQTRAQGGASTWDHAGVIQAHPSFWILQVGLCRPWSTRCTPASPSSLVQRLSSVREGLACSAELISLHRISVRPQSSSLWTGRLVTSHSRSWPVSGPRTHHGVGGRGPQPKRLKMKWGDSWLAQSEEHGTLDVGVVSSSLTLGIEITLKNKLKKRKATETRMGHLTQHVLQVLAHPQTRGWATALSAPSRAAQSARESSHLQSKTKPRKCWERAQHHRGTRRRGSRDRRATTLTVTQDQGRPNYMENPTWTGGRKASSCSQENDNR</sequence>
<evidence type="ECO:0000256" key="1">
    <source>
        <dbReference type="ARBA" id="ARBA00004477"/>
    </source>
</evidence>
<comment type="catalytic activity">
    <reaction evidence="20">
        <text>1-(1Z-octadecenyl)-2-(4Z,7Z,10Z,13Z,16Z,19Z-docosahexaenoyl)-sn-glycero-3-phosphoethanolamine + L-serine = 1-(1Z-octadecenyl)-2-(4Z,7Z,10Z,13Z,16Z,19Z-docosahexaenoyl)-sn-glycero-3-phospho-L-serine + ethanolamine</text>
        <dbReference type="Rhea" id="RHEA:41496"/>
        <dbReference type="ChEBI" id="CHEBI:33384"/>
        <dbReference type="ChEBI" id="CHEBI:57603"/>
        <dbReference type="ChEBI" id="CHEBI:78263"/>
        <dbReference type="ChEBI" id="CHEBI:78264"/>
    </reaction>
    <physiologicalReaction direction="left-to-right" evidence="20">
        <dbReference type="Rhea" id="RHEA:41497"/>
    </physiologicalReaction>
</comment>
<accession>A0A452TG67</accession>
<comment type="function">
    <text evidence="23">Catalyzes a base-exchange reaction in which the polar head group of phosphatidylethanolamine (PE) is replaced by L-serine.</text>
</comment>
<proteinExistence type="inferred from homology"/>
<feature type="compositionally biased region" description="Polar residues" evidence="24">
    <location>
        <begin position="486"/>
        <end position="497"/>
    </location>
</feature>
<evidence type="ECO:0000256" key="24">
    <source>
        <dbReference type="SAM" id="MobiDB-lite"/>
    </source>
</evidence>
<evidence type="ECO:0000256" key="23">
    <source>
        <dbReference type="RuleBase" id="RU368094"/>
    </source>
</evidence>
<evidence type="ECO:0000256" key="15">
    <source>
        <dbReference type="ARBA" id="ARBA00035767"/>
    </source>
</evidence>
<evidence type="ECO:0000256" key="8">
    <source>
        <dbReference type="ARBA" id="ARBA00022824"/>
    </source>
</evidence>
<dbReference type="GeneTree" id="ENSGT00530000063576"/>
<gene>
    <name evidence="25" type="primary">PTDSS2</name>
</gene>
<comment type="catalytic activity">
    <reaction evidence="22">
        <text>1-(1Z-octadecenyl)-2-(5Z,8Z,11Z,14Z- eicosatetraenoyl)-sn-glycero-3-phosphoethanolamine + L-serine = 1-(1Z-octadecenyl)-2-(5Z,8Z,11Z,14Z-eicosatetraenoyl)-sn-glycero-3-phospho-L-serine + ethanolamine</text>
        <dbReference type="Rhea" id="RHEA:41604"/>
        <dbReference type="ChEBI" id="CHEBI:33384"/>
        <dbReference type="ChEBI" id="CHEBI:57603"/>
        <dbReference type="ChEBI" id="CHEBI:78342"/>
        <dbReference type="ChEBI" id="CHEBI:78343"/>
    </reaction>
    <physiologicalReaction direction="left-to-right" evidence="22">
        <dbReference type="Rhea" id="RHEA:41605"/>
    </physiologicalReaction>
</comment>
<comment type="catalytic activity">
    <reaction evidence="19">
        <text>1-octadecanoyl-2-(4Z,7Z,10Z,13Z,16Z,19Z-docosahexaenoyl)-sn-glycero-3-phosphoethanolamine + L-serine = 1-octadecanoyl-2-(4Z,7Z,10Z,13Z,16Z,19Z-docosahexaenoyl)-sn-glycero-3-phosphoserine + ethanolamine</text>
        <dbReference type="Rhea" id="RHEA:41492"/>
        <dbReference type="ChEBI" id="CHEBI:33384"/>
        <dbReference type="ChEBI" id="CHEBI:57603"/>
        <dbReference type="ChEBI" id="CHEBI:78265"/>
        <dbReference type="ChEBI" id="CHEBI:78266"/>
    </reaction>
    <physiologicalReaction direction="left-to-right" evidence="19">
        <dbReference type="Rhea" id="RHEA:41493"/>
    </physiologicalReaction>
</comment>
<feature type="compositionally biased region" description="Basic residues" evidence="24">
    <location>
        <begin position="510"/>
        <end position="521"/>
    </location>
</feature>
<evidence type="ECO:0000256" key="9">
    <source>
        <dbReference type="ARBA" id="ARBA00022989"/>
    </source>
</evidence>
<dbReference type="Pfam" id="PF03034">
    <property type="entry name" value="PSS"/>
    <property type="match status" value="1"/>
</dbReference>
<feature type="transmembrane region" description="Helical" evidence="23">
    <location>
        <begin position="62"/>
        <end position="82"/>
    </location>
</feature>
<evidence type="ECO:0000256" key="4">
    <source>
        <dbReference type="ARBA" id="ARBA00008671"/>
    </source>
</evidence>
<evidence type="ECO:0000256" key="6">
    <source>
        <dbReference type="ARBA" id="ARBA00022679"/>
    </source>
</evidence>
<evidence type="ECO:0000256" key="22">
    <source>
        <dbReference type="ARBA" id="ARBA00036733"/>
    </source>
</evidence>
<keyword evidence="10 23" id="KW-0443">Lipid metabolism</keyword>
<dbReference type="AlphaFoldDB" id="A0A452TG67"/>
<evidence type="ECO:0000256" key="13">
    <source>
        <dbReference type="ARBA" id="ARBA00023264"/>
    </source>
</evidence>
<keyword evidence="11 23" id="KW-0472">Membrane</keyword>
<comment type="similarity">
    <text evidence="4 23">Belongs to the phosphatidyl serine synthase family.</text>
</comment>
<dbReference type="UniPathway" id="UPA00948"/>
<keyword evidence="13 23" id="KW-1208">Phospholipid metabolism</keyword>
<evidence type="ECO:0000256" key="10">
    <source>
        <dbReference type="ARBA" id="ARBA00023098"/>
    </source>
</evidence>
<evidence type="ECO:0000256" key="14">
    <source>
        <dbReference type="ARBA" id="ARBA00023686"/>
    </source>
</evidence>
<dbReference type="GO" id="GO:0005789">
    <property type="term" value="C:endoplasmic reticulum membrane"/>
    <property type="evidence" value="ECO:0007669"/>
    <property type="project" value="UniProtKB-SubCell"/>
</dbReference>
<feature type="compositionally biased region" description="Polar residues" evidence="24">
    <location>
        <begin position="552"/>
        <end position="561"/>
    </location>
</feature>
<feature type="region of interest" description="Disordered" evidence="24">
    <location>
        <begin position="478"/>
        <end position="561"/>
    </location>
</feature>
<keyword evidence="7 23" id="KW-0812">Transmembrane</keyword>
<feature type="compositionally biased region" description="Basic residues" evidence="24">
    <location>
        <begin position="393"/>
        <end position="406"/>
    </location>
</feature>
<comment type="pathway">
    <text evidence="3">Lipid metabolism.</text>
</comment>
<comment type="caution">
    <text evidence="23">Lacks conserved residue(s) required for the propagation of feature annotation.</text>
</comment>